<evidence type="ECO:0000256" key="2">
    <source>
        <dbReference type="ARBA" id="ARBA00023125"/>
    </source>
</evidence>
<dbReference type="PANTHER" id="PTHR42756">
    <property type="entry name" value="TRANSCRIPTIONAL REGULATOR, MARR"/>
    <property type="match status" value="1"/>
</dbReference>
<reference evidence="5" key="2">
    <citation type="submission" date="2021-04" db="EMBL/GenBank/DDBJ databases">
        <authorList>
            <person name="Gilroy R."/>
        </authorList>
    </citation>
    <scope>NUCLEOTIDE SEQUENCE</scope>
    <source>
        <strain evidence="5">CHK169-2315</strain>
    </source>
</reference>
<dbReference type="Pfam" id="PF01047">
    <property type="entry name" value="MarR"/>
    <property type="match status" value="1"/>
</dbReference>
<dbReference type="InterPro" id="IPR000835">
    <property type="entry name" value="HTH_MarR-typ"/>
</dbReference>
<evidence type="ECO:0000313" key="5">
    <source>
        <dbReference type="EMBL" id="HIV74267.1"/>
    </source>
</evidence>
<keyword evidence="2" id="KW-0238">DNA-binding</keyword>
<dbReference type="SMART" id="SM00347">
    <property type="entry name" value="HTH_MARR"/>
    <property type="match status" value="1"/>
</dbReference>
<dbReference type="GO" id="GO:0003700">
    <property type="term" value="F:DNA-binding transcription factor activity"/>
    <property type="evidence" value="ECO:0007669"/>
    <property type="project" value="InterPro"/>
</dbReference>
<dbReference type="SUPFAM" id="SSF46785">
    <property type="entry name" value="Winged helix' DNA-binding domain"/>
    <property type="match status" value="1"/>
</dbReference>
<dbReference type="InterPro" id="IPR036388">
    <property type="entry name" value="WH-like_DNA-bd_sf"/>
</dbReference>
<dbReference type="InterPro" id="IPR036390">
    <property type="entry name" value="WH_DNA-bd_sf"/>
</dbReference>
<dbReference type="AlphaFoldDB" id="A0A9D1PLP9"/>
<comment type="caution">
    <text evidence="5">The sequence shown here is derived from an EMBL/GenBank/DDBJ whole genome shotgun (WGS) entry which is preliminary data.</text>
</comment>
<feature type="domain" description="HTH marR-type" evidence="4">
    <location>
        <begin position="1"/>
        <end position="135"/>
    </location>
</feature>
<organism evidence="5 6">
    <name type="scientific">Candidatus Pseudogracilibacillus intestinigallinarum</name>
    <dbReference type="NCBI Taxonomy" id="2838742"/>
    <lineage>
        <taxon>Bacteria</taxon>
        <taxon>Bacillati</taxon>
        <taxon>Bacillota</taxon>
        <taxon>Bacilli</taxon>
        <taxon>Bacillales</taxon>
        <taxon>Bacillaceae</taxon>
        <taxon>Pseudogracilibacillus</taxon>
    </lineage>
</organism>
<keyword evidence="3" id="KW-0804">Transcription</keyword>
<dbReference type="Proteomes" id="UP000823937">
    <property type="component" value="Unassembled WGS sequence"/>
</dbReference>
<dbReference type="GO" id="GO:0003677">
    <property type="term" value="F:DNA binding"/>
    <property type="evidence" value="ECO:0007669"/>
    <property type="project" value="UniProtKB-KW"/>
</dbReference>
<evidence type="ECO:0000259" key="4">
    <source>
        <dbReference type="PROSITE" id="PS50995"/>
    </source>
</evidence>
<dbReference type="PANTHER" id="PTHR42756:SF1">
    <property type="entry name" value="TRANSCRIPTIONAL REPRESSOR OF EMRAB OPERON"/>
    <property type="match status" value="1"/>
</dbReference>
<protein>
    <submittedName>
        <fullName evidence="5">MarR family transcriptional regulator</fullName>
    </submittedName>
</protein>
<name>A0A9D1PLP9_9BACI</name>
<reference evidence="5" key="1">
    <citation type="journal article" date="2021" name="PeerJ">
        <title>Extensive microbial diversity within the chicken gut microbiome revealed by metagenomics and culture.</title>
        <authorList>
            <person name="Gilroy R."/>
            <person name="Ravi A."/>
            <person name="Getino M."/>
            <person name="Pursley I."/>
            <person name="Horton D.L."/>
            <person name="Alikhan N.F."/>
            <person name="Baker D."/>
            <person name="Gharbi K."/>
            <person name="Hall N."/>
            <person name="Watson M."/>
            <person name="Adriaenssens E.M."/>
            <person name="Foster-Nyarko E."/>
            <person name="Jarju S."/>
            <person name="Secka A."/>
            <person name="Antonio M."/>
            <person name="Oren A."/>
            <person name="Chaudhuri R.R."/>
            <person name="La Ragione R."/>
            <person name="Hildebrand F."/>
            <person name="Pallen M.J."/>
        </authorList>
    </citation>
    <scope>NUCLEOTIDE SEQUENCE</scope>
    <source>
        <strain evidence="5">CHK169-2315</strain>
    </source>
</reference>
<proteinExistence type="predicted"/>
<evidence type="ECO:0000256" key="1">
    <source>
        <dbReference type="ARBA" id="ARBA00023015"/>
    </source>
</evidence>
<evidence type="ECO:0000256" key="3">
    <source>
        <dbReference type="ARBA" id="ARBA00023163"/>
    </source>
</evidence>
<accession>A0A9D1PLP9</accession>
<dbReference type="PROSITE" id="PS50995">
    <property type="entry name" value="HTH_MARR_2"/>
    <property type="match status" value="1"/>
</dbReference>
<dbReference type="PRINTS" id="PR00598">
    <property type="entry name" value="HTHMARR"/>
</dbReference>
<dbReference type="EMBL" id="DXHX01000061">
    <property type="protein sequence ID" value="HIV74267.1"/>
    <property type="molecule type" value="Genomic_DNA"/>
</dbReference>
<gene>
    <name evidence="5" type="ORF">H9895_04205</name>
</gene>
<keyword evidence="1" id="KW-0805">Transcription regulation</keyword>
<evidence type="ECO:0000313" key="6">
    <source>
        <dbReference type="Proteomes" id="UP000823937"/>
    </source>
</evidence>
<dbReference type="Gene3D" id="1.10.10.10">
    <property type="entry name" value="Winged helix-like DNA-binding domain superfamily/Winged helix DNA-binding domain"/>
    <property type="match status" value="1"/>
</dbReference>
<sequence>MIDQEIREHLHTISSLTRKQFAKAFRQIGLHRGQEHVLYHLWIEDGLTQTQLRERIGTEASTISNMLKKLADDGIIERKRGETDSRVINVFLTEKGRNLKEPVYQIWREHRDILLDGLIVEEKLILRRILQQLSENLEQNES</sequence>